<dbReference type="KEGG" id="vg:5845570"/>
<keyword evidence="1" id="KW-0175">Coiled coil</keyword>
<accession>A9YVT0</accession>
<sequence>MMSELHAEIKDKCDGLETRLDEIAADIRDLPFNYRMVDRYTTIDEEVHEVREWYENMKDMIQRYLSEKTVIEKRLQELDMASKSLNNEVQNLKLQEFSHARHGGSYSQLPSIPHP</sequence>
<evidence type="ECO:0000256" key="1">
    <source>
        <dbReference type="SAM" id="Coils"/>
    </source>
</evidence>
<name>A9YVT0_9PHYC</name>
<keyword evidence="3" id="KW-1185">Reference proteome</keyword>
<dbReference type="EMBL" id="EU304328">
    <property type="protein sequence ID" value="ABY27813.1"/>
    <property type="molecule type" value="Genomic_DNA"/>
</dbReference>
<evidence type="ECO:0000313" key="2">
    <source>
        <dbReference type="EMBL" id="ABY27813.1"/>
    </source>
</evidence>
<dbReference type="Proteomes" id="UP000203890">
    <property type="component" value="Segment"/>
</dbReference>
<feature type="coiled-coil region" evidence="1">
    <location>
        <begin position="68"/>
        <end position="95"/>
    </location>
</feature>
<dbReference type="OrthoDB" id="24301at10239"/>
<dbReference type="RefSeq" id="YP_001648109.1">
    <property type="nucleotide sequence ID" value="NC_010191.2"/>
</dbReference>
<proteinExistence type="predicted"/>
<gene>
    <name evidence="2" type="ORF">OtV5_032c</name>
</gene>
<organism evidence="2 3">
    <name type="scientific">Ostreococcus tauri virus OtV5</name>
    <dbReference type="NCBI Taxonomy" id="1785753"/>
    <lineage>
        <taxon>Viruses</taxon>
        <taxon>Varidnaviria</taxon>
        <taxon>Bamfordvirae</taxon>
        <taxon>Nucleocytoviricota</taxon>
        <taxon>Megaviricetes</taxon>
        <taxon>Algavirales</taxon>
        <taxon>Phycodnaviridae</taxon>
        <taxon>Prasinovirus</taxon>
        <taxon>Prasinovirus ostreotauri</taxon>
    </lineage>
</organism>
<evidence type="ECO:0000313" key="3">
    <source>
        <dbReference type="Proteomes" id="UP000203890"/>
    </source>
</evidence>
<dbReference type="GeneID" id="5845570"/>
<reference evidence="2 3" key="1">
    <citation type="journal article" date="2008" name="PLoS ONE">
        <title>Life-cycle and genome of OtV5, a large DNA virus of the pelagic marine unicellular green alga Ostreococcus tauri.</title>
        <authorList>
            <person name="Derelle E."/>
            <person name="Ferraz C."/>
            <person name="Escande M.L."/>
            <person name="Eychenie S."/>
            <person name="Cooke R."/>
            <person name="Piganeau G."/>
            <person name="Desdevises Y."/>
            <person name="Bellec L."/>
            <person name="Moreau H."/>
            <person name="Grimsley N."/>
        </authorList>
    </citation>
    <scope>NUCLEOTIDE SEQUENCE [LARGE SCALE GENOMIC DNA]</scope>
    <source>
        <strain evidence="2 3">OtV5</strain>
    </source>
</reference>
<protein>
    <submittedName>
        <fullName evidence="2">Uncharacterized protein</fullName>
    </submittedName>
</protein>